<reference evidence="2" key="2">
    <citation type="submission" date="2023-06" db="EMBL/GenBank/DDBJ databases">
        <authorList>
            <consortium name="Lawrence Berkeley National Laboratory"/>
            <person name="Haridas S."/>
            <person name="Hensen N."/>
            <person name="Bonometti L."/>
            <person name="Westerberg I."/>
            <person name="Brannstrom I.O."/>
            <person name="Guillou S."/>
            <person name="Cros-Aarteil S."/>
            <person name="Calhoun S."/>
            <person name="Kuo A."/>
            <person name="Mondo S."/>
            <person name="Pangilinan J."/>
            <person name="Riley R."/>
            <person name="Labutti K."/>
            <person name="Andreopoulos B."/>
            <person name="Lipzen A."/>
            <person name="Chen C."/>
            <person name="Yanf M."/>
            <person name="Daum C."/>
            <person name="Ng V."/>
            <person name="Clum A."/>
            <person name="Steindorff A."/>
            <person name="Ohm R."/>
            <person name="Martin F."/>
            <person name="Silar P."/>
            <person name="Natvig D."/>
            <person name="Lalanne C."/>
            <person name="Gautier V."/>
            <person name="Ament-Velasquez S.L."/>
            <person name="Kruys A."/>
            <person name="Hutchinson M.I."/>
            <person name="Powell A.J."/>
            <person name="Barry K."/>
            <person name="Miller A.N."/>
            <person name="Grigoriev I.V."/>
            <person name="Debuchy R."/>
            <person name="Gladieux P."/>
            <person name="Thoren M.H."/>
            <person name="Johannesson H."/>
        </authorList>
    </citation>
    <scope>NUCLEOTIDE SEQUENCE</scope>
    <source>
        <strain evidence="2">CBS 958.72</strain>
    </source>
</reference>
<reference evidence="2" key="1">
    <citation type="journal article" date="2023" name="Mol. Phylogenet. Evol.">
        <title>Genome-scale phylogeny and comparative genomics of the fungal order Sordariales.</title>
        <authorList>
            <person name="Hensen N."/>
            <person name="Bonometti L."/>
            <person name="Westerberg I."/>
            <person name="Brannstrom I.O."/>
            <person name="Guillou S."/>
            <person name="Cros-Aarteil S."/>
            <person name="Calhoun S."/>
            <person name="Haridas S."/>
            <person name="Kuo A."/>
            <person name="Mondo S."/>
            <person name="Pangilinan J."/>
            <person name="Riley R."/>
            <person name="LaButti K."/>
            <person name="Andreopoulos B."/>
            <person name="Lipzen A."/>
            <person name="Chen C."/>
            <person name="Yan M."/>
            <person name="Daum C."/>
            <person name="Ng V."/>
            <person name="Clum A."/>
            <person name="Steindorff A."/>
            <person name="Ohm R.A."/>
            <person name="Martin F."/>
            <person name="Silar P."/>
            <person name="Natvig D.O."/>
            <person name="Lalanne C."/>
            <person name="Gautier V."/>
            <person name="Ament-Velasquez S.L."/>
            <person name="Kruys A."/>
            <person name="Hutchinson M.I."/>
            <person name="Powell A.J."/>
            <person name="Barry K."/>
            <person name="Miller A.N."/>
            <person name="Grigoriev I.V."/>
            <person name="Debuchy R."/>
            <person name="Gladieux P."/>
            <person name="Hiltunen Thoren M."/>
            <person name="Johannesson H."/>
        </authorList>
    </citation>
    <scope>NUCLEOTIDE SEQUENCE</scope>
    <source>
        <strain evidence="2">CBS 958.72</strain>
    </source>
</reference>
<dbReference type="Pfam" id="PF00271">
    <property type="entry name" value="Helicase_C"/>
    <property type="match status" value="1"/>
</dbReference>
<dbReference type="InterPro" id="IPR001650">
    <property type="entry name" value="Helicase_C-like"/>
</dbReference>
<name>A0AAE0KI10_9PEZI</name>
<dbReference type="SUPFAM" id="SSF52540">
    <property type="entry name" value="P-loop containing nucleoside triphosphate hydrolases"/>
    <property type="match status" value="1"/>
</dbReference>
<protein>
    <recommendedName>
        <fullName evidence="1">Helicase C-terminal domain-containing protein</fullName>
    </recommendedName>
</protein>
<sequence>MATVSLGMGMDLPDVIRVVQFGLPRTPSLSDIWQRIRRALRNKEKASRQGFSQGTAYIFVPYWAFSQLGSLEKPATKPKAPRRQPRAR</sequence>
<dbReference type="EMBL" id="JAULSN010000003">
    <property type="protein sequence ID" value="KAK3376190.1"/>
    <property type="molecule type" value="Genomic_DNA"/>
</dbReference>
<keyword evidence="3" id="KW-1185">Reference proteome</keyword>
<accession>A0AAE0KI10</accession>
<dbReference type="Proteomes" id="UP001287356">
    <property type="component" value="Unassembled WGS sequence"/>
</dbReference>
<feature type="domain" description="Helicase C-terminal" evidence="1">
    <location>
        <begin position="2"/>
        <end position="42"/>
    </location>
</feature>
<dbReference type="AlphaFoldDB" id="A0AAE0KI10"/>
<evidence type="ECO:0000313" key="3">
    <source>
        <dbReference type="Proteomes" id="UP001287356"/>
    </source>
</evidence>
<dbReference type="CDD" id="cd18785">
    <property type="entry name" value="SF2_C"/>
    <property type="match status" value="1"/>
</dbReference>
<proteinExistence type="predicted"/>
<dbReference type="Gene3D" id="3.40.50.300">
    <property type="entry name" value="P-loop containing nucleotide triphosphate hydrolases"/>
    <property type="match status" value="1"/>
</dbReference>
<dbReference type="InterPro" id="IPR027417">
    <property type="entry name" value="P-loop_NTPase"/>
</dbReference>
<gene>
    <name evidence="2" type="ORF">B0T24DRAFT_618179</name>
</gene>
<organism evidence="2 3">
    <name type="scientific">Lasiosphaeria ovina</name>
    <dbReference type="NCBI Taxonomy" id="92902"/>
    <lineage>
        <taxon>Eukaryota</taxon>
        <taxon>Fungi</taxon>
        <taxon>Dikarya</taxon>
        <taxon>Ascomycota</taxon>
        <taxon>Pezizomycotina</taxon>
        <taxon>Sordariomycetes</taxon>
        <taxon>Sordariomycetidae</taxon>
        <taxon>Sordariales</taxon>
        <taxon>Lasiosphaeriaceae</taxon>
        <taxon>Lasiosphaeria</taxon>
    </lineage>
</organism>
<evidence type="ECO:0000259" key="1">
    <source>
        <dbReference type="Pfam" id="PF00271"/>
    </source>
</evidence>
<evidence type="ECO:0000313" key="2">
    <source>
        <dbReference type="EMBL" id="KAK3376190.1"/>
    </source>
</evidence>
<comment type="caution">
    <text evidence="2">The sequence shown here is derived from an EMBL/GenBank/DDBJ whole genome shotgun (WGS) entry which is preliminary data.</text>
</comment>